<dbReference type="PANTHER" id="PTHR43085:SF15">
    <property type="entry name" value="2-DEHYDRO-3-DEOXYGLUCONOKINASE"/>
    <property type="match status" value="1"/>
</dbReference>
<name>A0A419A140_9RHOB</name>
<evidence type="ECO:0000256" key="1">
    <source>
        <dbReference type="ARBA" id="ARBA00010688"/>
    </source>
</evidence>
<dbReference type="InterPro" id="IPR050306">
    <property type="entry name" value="PfkB_Carbo_kinase"/>
</dbReference>
<evidence type="ECO:0000259" key="4">
    <source>
        <dbReference type="Pfam" id="PF00294"/>
    </source>
</evidence>
<sequence length="293" mass="30820">MTRILCIGEAMVELSAQGDLWRAGIAGDTLNTAWYLRRLLGPSHHVGYLTRVGRGDFSRRAVDFMAAEGIDTSHVTTDPTREIGLYAITLTEGERSFTYWRDTSAARGLADGPDRLQSALVGCDIAYLSGITLAILPDAGRAALLDALRGRDVVFDPNLRPRLWPDAGRMRAAITEAAGLAALVLPSFDDEAAHFGDADPKATIARYRAAGAGQVVVKNGGGPVAYGGPEGSGVVDDLPRDRPVDSTAAGDSFNAAYLAARLEGGTCADAIRAGHALSRRVIAHPGALVRAAV</sequence>
<dbReference type="PANTHER" id="PTHR43085">
    <property type="entry name" value="HEXOKINASE FAMILY MEMBER"/>
    <property type="match status" value="1"/>
</dbReference>
<comment type="caution">
    <text evidence="5">The sequence shown here is derived from an EMBL/GenBank/DDBJ whole genome shotgun (WGS) entry which is preliminary data.</text>
</comment>
<dbReference type="AlphaFoldDB" id="A0A419A140"/>
<dbReference type="GO" id="GO:0005829">
    <property type="term" value="C:cytosol"/>
    <property type="evidence" value="ECO:0007669"/>
    <property type="project" value="TreeGrafter"/>
</dbReference>
<dbReference type="EMBL" id="QZEV01000007">
    <property type="protein sequence ID" value="RJL06616.1"/>
    <property type="molecule type" value="Genomic_DNA"/>
</dbReference>
<protein>
    <submittedName>
        <fullName evidence="5">Sugar kinase</fullName>
    </submittedName>
</protein>
<feature type="domain" description="Carbohydrate kinase PfkB" evidence="4">
    <location>
        <begin position="1"/>
        <end position="287"/>
    </location>
</feature>
<evidence type="ECO:0000313" key="6">
    <source>
        <dbReference type="Proteomes" id="UP000285530"/>
    </source>
</evidence>
<dbReference type="PROSITE" id="PS00584">
    <property type="entry name" value="PFKB_KINASES_2"/>
    <property type="match status" value="1"/>
</dbReference>
<evidence type="ECO:0000256" key="3">
    <source>
        <dbReference type="ARBA" id="ARBA00022777"/>
    </source>
</evidence>
<reference evidence="5 6" key="1">
    <citation type="submission" date="2018-09" db="EMBL/GenBank/DDBJ databases">
        <title>Paracoccus onubensis nov. sp. a moderate halophilic bacterium isolated from Gruta de las Maravillas (Aracena, Spain).</title>
        <authorList>
            <person name="Jurado V."/>
            <person name="Gutierrez-Patricio S."/>
            <person name="Gonzalez-Pimentel J.L."/>
            <person name="Laiz L."/>
            <person name="Saiz-Jimenez C."/>
        </authorList>
    </citation>
    <scope>NUCLEOTIDE SEQUENCE [LARGE SCALE GENOMIC DNA]</scope>
    <source>
        <strain evidence="5 6">DSM 19484</strain>
    </source>
</reference>
<dbReference type="Gene3D" id="3.40.1190.20">
    <property type="match status" value="1"/>
</dbReference>
<dbReference type="GO" id="GO:0019698">
    <property type="term" value="P:D-galacturonate catabolic process"/>
    <property type="evidence" value="ECO:0007669"/>
    <property type="project" value="TreeGrafter"/>
</dbReference>
<gene>
    <name evidence="5" type="ORF">D3P06_02995</name>
</gene>
<dbReference type="GO" id="GO:0006974">
    <property type="term" value="P:DNA damage response"/>
    <property type="evidence" value="ECO:0007669"/>
    <property type="project" value="TreeGrafter"/>
</dbReference>
<dbReference type="RefSeq" id="WP_119885135.1">
    <property type="nucleotide sequence ID" value="NZ_CP067170.1"/>
</dbReference>
<dbReference type="InterPro" id="IPR002173">
    <property type="entry name" value="Carboh/pur_kinase_PfkB_CS"/>
</dbReference>
<dbReference type="SUPFAM" id="SSF53613">
    <property type="entry name" value="Ribokinase-like"/>
    <property type="match status" value="1"/>
</dbReference>
<dbReference type="InterPro" id="IPR029056">
    <property type="entry name" value="Ribokinase-like"/>
</dbReference>
<keyword evidence="6" id="KW-1185">Reference proteome</keyword>
<dbReference type="GO" id="GO:0042840">
    <property type="term" value="P:D-glucuronate catabolic process"/>
    <property type="evidence" value="ECO:0007669"/>
    <property type="project" value="TreeGrafter"/>
</dbReference>
<dbReference type="Proteomes" id="UP000285530">
    <property type="component" value="Unassembled WGS sequence"/>
</dbReference>
<dbReference type="Pfam" id="PF00294">
    <property type="entry name" value="PfkB"/>
    <property type="match status" value="1"/>
</dbReference>
<proteinExistence type="inferred from homology"/>
<organism evidence="5 6">
    <name type="scientific">Paracoccus aestuarii</name>
    <dbReference type="NCBI Taxonomy" id="453842"/>
    <lineage>
        <taxon>Bacteria</taxon>
        <taxon>Pseudomonadati</taxon>
        <taxon>Pseudomonadota</taxon>
        <taxon>Alphaproteobacteria</taxon>
        <taxon>Rhodobacterales</taxon>
        <taxon>Paracoccaceae</taxon>
        <taxon>Paracoccus</taxon>
    </lineage>
</organism>
<keyword evidence="2" id="KW-0808">Transferase</keyword>
<accession>A0A419A140</accession>
<dbReference type="GO" id="GO:0008673">
    <property type="term" value="F:2-dehydro-3-deoxygluconokinase activity"/>
    <property type="evidence" value="ECO:0007669"/>
    <property type="project" value="TreeGrafter"/>
</dbReference>
<evidence type="ECO:0000256" key="2">
    <source>
        <dbReference type="ARBA" id="ARBA00022679"/>
    </source>
</evidence>
<keyword evidence="3 5" id="KW-0418">Kinase</keyword>
<dbReference type="OrthoDB" id="9776822at2"/>
<evidence type="ECO:0000313" key="5">
    <source>
        <dbReference type="EMBL" id="RJL06616.1"/>
    </source>
</evidence>
<dbReference type="InterPro" id="IPR011611">
    <property type="entry name" value="PfkB_dom"/>
</dbReference>
<dbReference type="CDD" id="cd01166">
    <property type="entry name" value="KdgK"/>
    <property type="match status" value="1"/>
</dbReference>
<comment type="similarity">
    <text evidence="1">Belongs to the carbohydrate kinase PfkB family.</text>
</comment>